<evidence type="ECO:0000313" key="1">
    <source>
        <dbReference type="EMBL" id="OIO65832.1"/>
    </source>
</evidence>
<protein>
    <submittedName>
        <fullName evidence="1">Uncharacterized protein</fullName>
    </submittedName>
</protein>
<organism evidence="1 2">
    <name type="scientific">Candidatus Wolfebacteria bacterium CG1_02_39_135</name>
    <dbReference type="NCBI Taxonomy" id="1805425"/>
    <lineage>
        <taxon>Bacteria</taxon>
        <taxon>Candidatus Wolfeibacteriota</taxon>
    </lineage>
</organism>
<dbReference type="EMBL" id="MNWX01000005">
    <property type="protein sequence ID" value="OIO65832.1"/>
    <property type="molecule type" value="Genomic_DNA"/>
</dbReference>
<sequence>MEKPPSPENNIELDNYCLDQFPKEIQDQLADEWYDAEMEARVGKDREQGLEHLRQFVDKLSKTPKKES</sequence>
<gene>
    <name evidence="1" type="ORF">AUJ30_00315</name>
</gene>
<reference evidence="1 2" key="1">
    <citation type="journal article" date="2016" name="Environ. Microbiol.">
        <title>Genomic resolution of a cold subsurface aquifer community provides metabolic insights for novel microbes adapted to high CO concentrations.</title>
        <authorList>
            <person name="Probst A.J."/>
            <person name="Castelle C.J."/>
            <person name="Singh A."/>
            <person name="Brown C.T."/>
            <person name="Anantharaman K."/>
            <person name="Sharon I."/>
            <person name="Hug L.A."/>
            <person name="Burstein D."/>
            <person name="Emerson J.B."/>
            <person name="Thomas B.C."/>
            <person name="Banfield J.F."/>
        </authorList>
    </citation>
    <scope>NUCLEOTIDE SEQUENCE [LARGE SCALE GENOMIC DNA]</scope>
    <source>
        <strain evidence="1">CG1_02_39_135</strain>
    </source>
</reference>
<comment type="caution">
    <text evidence="1">The sequence shown here is derived from an EMBL/GenBank/DDBJ whole genome shotgun (WGS) entry which is preliminary data.</text>
</comment>
<dbReference type="Proteomes" id="UP000182693">
    <property type="component" value="Unassembled WGS sequence"/>
</dbReference>
<dbReference type="AlphaFoldDB" id="A0A1J4XXT7"/>
<evidence type="ECO:0000313" key="2">
    <source>
        <dbReference type="Proteomes" id="UP000182693"/>
    </source>
</evidence>
<name>A0A1J4XXT7_9BACT</name>
<proteinExistence type="predicted"/>
<accession>A0A1J4XXT7</accession>
<dbReference type="STRING" id="1805425.AUJ30_00315"/>